<dbReference type="Proteomes" id="UP000238479">
    <property type="component" value="Chromosome 2"/>
</dbReference>
<keyword evidence="2" id="KW-1185">Reference proteome</keyword>
<dbReference type="STRING" id="74649.A0A2P6RSX3"/>
<organism evidence="1 2">
    <name type="scientific">Rosa chinensis</name>
    <name type="common">China rose</name>
    <dbReference type="NCBI Taxonomy" id="74649"/>
    <lineage>
        <taxon>Eukaryota</taxon>
        <taxon>Viridiplantae</taxon>
        <taxon>Streptophyta</taxon>
        <taxon>Embryophyta</taxon>
        <taxon>Tracheophyta</taxon>
        <taxon>Spermatophyta</taxon>
        <taxon>Magnoliopsida</taxon>
        <taxon>eudicotyledons</taxon>
        <taxon>Gunneridae</taxon>
        <taxon>Pentapetalae</taxon>
        <taxon>rosids</taxon>
        <taxon>fabids</taxon>
        <taxon>Rosales</taxon>
        <taxon>Rosaceae</taxon>
        <taxon>Rosoideae</taxon>
        <taxon>Rosoideae incertae sedis</taxon>
        <taxon>Rosa</taxon>
    </lineage>
</organism>
<sequence>MSQDDGGDEVTWRTSPVNERLKAVSKHKPEMMRVLADTSRLKSLSINQCSKNKTSAVEAGKVEKSLSLVSLNRVGVKRFKPDQDVEQNGNVVDRTISEMAGSQSPFRTPHSLSYCHDKLPNALSCGGVSDEPGLRPHIKV</sequence>
<evidence type="ECO:0000313" key="1">
    <source>
        <dbReference type="EMBL" id="PRQ49529.1"/>
    </source>
</evidence>
<protein>
    <submittedName>
        <fullName evidence="1">Uncharacterized protein</fullName>
    </submittedName>
</protein>
<gene>
    <name evidence="1" type="ORF">RchiOBHm_Chr2g0122951</name>
</gene>
<reference evidence="1 2" key="1">
    <citation type="journal article" date="2018" name="Nat. Genet.">
        <title>The Rosa genome provides new insights in the design of modern roses.</title>
        <authorList>
            <person name="Bendahmane M."/>
        </authorList>
    </citation>
    <scope>NUCLEOTIDE SEQUENCE [LARGE SCALE GENOMIC DNA]</scope>
    <source>
        <strain evidence="2">cv. Old Blush</strain>
    </source>
</reference>
<evidence type="ECO:0000313" key="2">
    <source>
        <dbReference type="Proteomes" id="UP000238479"/>
    </source>
</evidence>
<dbReference type="Gramene" id="PRQ49529">
    <property type="protein sequence ID" value="PRQ49529"/>
    <property type="gene ID" value="RchiOBHm_Chr2g0122951"/>
</dbReference>
<accession>A0A2P6RSX3</accession>
<dbReference type="AlphaFoldDB" id="A0A2P6RSX3"/>
<name>A0A2P6RSX3_ROSCH</name>
<dbReference type="EMBL" id="PDCK01000040">
    <property type="protein sequence ID" value="PRQ49529.1"/>
    <property type="molecule type" value="Genomic_DNA"/>
</dbReference>
<proteinExistence type="predicted"/>
<comment type="caution">
    <text evidence="1">The sequence shown here is derived from an EMBL/GenBank/DDBJ whole genome shotgun (WGS) entry which is preliminary data.</text>
</comment>